<dbReference type="PANTHER" id="PTHR10589:SF17">
    <property type="entry name" value="UBIQUITIN CARBOXYL-TERMINAL HYDROLASE"/>
    <property type="match status" value="1"/>
</dbReference>
<keyword evidence="12" id="KW-1185">Reference proteome</keyword>
<evidence type="ECO:0000256" key="5">
    <source>
        <dbReference type="ARBA" id="ARBA00022801"/>
    </source>
</evidence>
<dbReference type="InterPro" id="IPR001578">
    <property type="entry name" value="Peptidase_C12_UCH"/>
</dbReference>
<evidence type="ECO:0000256" key="3">
    <source>
        <dbReference type="ARBA" id="ARBA00022670"/>
    </source>
</evidence>
<dbReference type="SUPFAM" id="SSF54001">
    <property type="entry name" value="Cysteine proteinases"/>
    <property type="match status" value="1"/>
</dbReference>
<reference evidence="11 12" key="1">
    <citation type="submission" date="2022-12" db="EMBL/GenBank/DDBJ databases">
        <title>Chromosome-level genome of Tegillarca granosa.</title>
        <authorList>
            <person name="Kim J."/>
        </authorList>
    </citation>
    <scope>NUCLEOTIDE SEQUENCE [LARGE SCALE GENOMIC DNA]</scope>
    <source>
        <strain evidence="11">Teg-2019</strain>
        <tissue evidence="11">Adductor muscle</tissue>
    </source>
</reference>
<comment type="catalytic activity">
    <reaction evidence="1 8">
        <text>Thiol-dependent hydrolysis of ester, thioester, amide, peptide and isopeptide bonds formed by the C-terminal Gly of ubiquitin (a 76-residue protein attached to proteins as an intracellular targeting signal).</text>
        <dbReference type="EC" id="3.4.19.12"/>
    </reaction>
</comment>
<evidence type="ECO:0000256" key="6">
    <source>
        <dbReference type="ARBA" id="ARBA00022807"/>
    </source>
</evidence>
<dbReference type="PANTHER" id="PTHR10589">
    <property type="entry name" value="UBIQUITIN CARBOXYL-TERMINAL HYDROLASE"/>
    <property type="match status" value="1"/>
</dbReference>
<comment type="caution">
    <text evidence="7">Lacks conserved residue(s) required for the propagation of feature annotation.</text>
</comment>
<keyword evidence="6 8" id="KW-0788">Thiol protease</keyword>
<sequence>MNSIVMAEKQHWVPLESNPEVLNKVGTVVVLYMYNLGVPSSQWEFVDVYGLEEELLGMVPRPVVAVMLLYPITEKSEASAIGDIQKDCGLYYCKQTIGNACGTVAIVHALANNRDRITFEDNKHFNKFIEDTCGMSAEERAAYLENDKAMGLAHEDSAQEGQTQAPSRDEKDTIEVVKKFMARDPDELNFTLMALSRHFGKIFYFLKEIGKLTFRKILNIVIYVILIYMYSWHHRFYRNFCKFDIQIKSIFFIQKKNLNFGNLQIFDIMKLICMYLMNVRIFNYPKFEIF</sequence>
<organism evidence="11 12">
    <name type="scientific">Tegillarca granosa</name>
    <name type="common">Malaysian cockle</name>
    <name type="synonym">Anadara granosa</name>
    <dbReference type="NCBI Taxonomy" id="220873"/>
    <lineage>
        <taxon>Eukaryota</taxon>
        <taxon>Metazoa</taxon>
        <taxon>Spiralia</taxon>
        <taxon>Lophotrochozoa</taxon>
        <taxon>Mollusca</taxon>
        <taxon>Bivalvia</taxon>
        <taxon>Autobranchia</taxon>
        <taxon>Pteriomorphia</taxon>
        <taxon>Arcoida</taxon>
        <taxon>Arcoidea</taxon>
        <taxon>Arcidae</taxon>
        <taxon>Tegillarca</taxon>
    </lineage>
</organism>
<comment type="caution">
    <text evidence="11">The sequence shown here is derived from an EMBL/GenBank/DDBJ whole genome shotgun (WGS) entry which is preliminary data.</text>
</comment>
<dbReference type="PROSITE" id="PS00140">
    <property type="entry name" value="UCH_1"/>
    <property type="match status" value="1"/>
</dbReference>
<evidence type="ECO:0000313" key="11">
    <source>
        <dbReference type="EMBL" id="KAJ8297905.1"/>
    </source>
</evidence>
<dbReference type="Proteomes" id="UP001217089">
    <property type="component" value="Unassembled WGS sequence"/>
</dbReference>
<proteinExistence type="inferred from homology"/>
<dbReference type="Pfam" id="PF01088">
    <property type="entry name" value="Peptidase_C12"/>
    <property type="match status" value="1"/>
</dbReference>
<keyword evidence="5 8" id="KW-0378">Hydrolase</keyword>
<evidence type="ECO:0000256" key="4">
    <source>
        <dbReference type="ARBA" id="ARBA00022786"/>
    </source>
</evidence>
<evidence type="ECO:0000256" key="2">
    <source>
        <dbReference type="ARBA" id="ARBA00009326"/>
    </source>
</evidence>
<evidence type="ECO:0000313" key="12">
    <source>
        <dbReference type="Proteomes" id="UP001217089"/>
    </source>
</evidence>
<feature type="domain" description="UCH catalytic" evidence="10">
    <location>
        <begin position="11"/>
        <end position="290"/>
    </location>
</feature>
<dbReference type="EMBL" id="JARBDR010000923">
    <property type="protein sequence ID" value="KAJ8297905.1"/>
    <property type="molecule type" value="Genomic_DNA"/>
</dbReference>
<dbReference type="CDD" id="cd09616">
    <property type="entry name" value="Peptidase_C12_UCH_L1_L3"/>
    <property type="match status" value="1"/>
</dbReference>
<protein>
    <recommendedName>
        <fullName evidence="8">Ubiquitin carboxyl-terminal hydrolase</fullName>
        <ecNumber evidence="8">3.4.19.12</ecNumber>
    </recommendedName>
</protein>
<dbReference type="Gene3D" id="3.40.532.10">
    <property type="entry name" value="Peptidase C12, ubiquitin carboxyl-terminal hydrolase"/>
    <property type="match status" value="1"/>
</dbReference>
<accession>A0ABQ9DYD1</accession>
<comment type="similarity">
    <text evidence="2 7 8">Belongs to the peptidase C12 family.</text>
</comment>
<keyword evidence="9" id="KW-0472">Membrane</keyword>
<keyword evidence="9" id="KW-1133">Transmembrane helix</keyword>
<dbReference type="PRINTS" id="PR00707">
    <property type="entry name" value="UBCTHYDRLASE"/>
</dbReference>
<evidence type="ECO:0000256" key="8">
    <source>
        <dbReference type="RuleBase" id="RU361215"/>
    </source>
</evidence>
<evidence type="ECO:0000256" key="9">
    <source>
        <dbReference type="SAM" id="Phobius"/>
    </source>
</evidence>
<feature type="transmembrane region" description="Helical" evidence="9">
    <location>
        <begin position="212"/>
        <end position="230"/>
    </location>
</feature>
<evidence type="ECO:0000259" key="10">
    <source>
        <dbReference type="PROSITE" id="PS52048"/>
    </source>
</evidence>
<dbReference type="EC" id="3.4.19.12" evidence="8"/>
<name>A0ABQ9DYD1_TEGGR</name>
<evidence type="ECO:0000256" key="1">
    <source>
        <dbReference type="ARBA" id="ARBA00000707"/>
    </source>
</evidence>
<keyword evidence="3 8" id="KW-0645">Protease</keyword>
<dbReference type="InterPro" id="IPR038765">
    <property type="entry name" value="Papain-like_cys_pep_sf"/>
</dbReference>
<keyword evidence="4 8" id="KW-0833">Ubl conjugation pathway</keyword>
<dbReference type="PROSITE" id="PS52048">
    <property type="entry name" value="UCH_DOMAIN"/>
    <property type="match status" value="1"/>
</dbReference>
<gene>
    <name evidence="11" type="ORF">KUTeg_024436</name>
</gene>
<dbReference type="InterPro" id="IPR036959">
    <property type="entry name" value="Peptidase_C12_UCH_sf"/>
</dbReference>
<dbReference type="InterPro" id="IPR057254">
    <property type="entry name" value="UCH_AS"/>
</dbReference>
<evidence type="ECO:0000256" key="7">
    <source>
        <dbReference type="PROSITE-ProRule" id="PRU01393"/>
    </source>
</evidence>
<keyword evidence="9" id="KW-0812">Transmembrane</keyword>